<comment type="caution">
    <text evidence="1">The sequence shown here is derived from an EMBL/GenBank/DDBJ whole genome shotgun (WGS) entry which is preliminary data.</text>
</comment>
<organism evidence="1 2">
    <name type="scientific">Enterocloster asparagiformis</name>
    <dbReference type="NCBI Taxonomy" id="333367"/>
    <lineage>
        <taxon>Bacteria</taxon>
        <taxon>Bacillati</taxon>
        <taxon>Bacillota</taxon>
        <taxon>Clostridia</taxon>
        <taxon>Lachnospirales</taxon>
        <taxon>Lachnospiraceae</taxon>
        <taxon>Enterocloster</taxon>
    </lineage>
</organism>
<dbReference type="AlphaFoldDB" id="A0A413FBJ3"/>
<dbReference type="SUPFAM" id="SSF53474">
    <property type="entry name" value="alpha/beta-Hydrolases"/>
    <property type="match status" value="1"/>
</dbReference>
<reference evidence="1 2" key="1">
    <citation type="submission" date="2018-08" db="EMBL/GenBank/DDBJ databases">
        <title>A genome reference for cultivated species of the human gut microbiota.</title>
        <authorList>
            <person name="Zou Y."/>
            <person name="Xue W."/>
            <person name="Luo G."/>
        </authorList>
    </citation>
    <scope>NUCLEOTIDE SEQUENCE [LARGE SCALE GENOMIC DNA]</scope>
    <source>
        <strain evidence="1 2">AF04-15</strain>
    </source>
</reference>
<sequence>MVNLSFHSYYVGTQAHVTVLLPERLKGAPVDTSKTEYPVLYLLYGHSNDGMMHLTNGNTALLCRDLDLIVVMPSACRSFYTNAKHGYLYYGYMTKELPVMINNYFPVPWACYRLRSGGGAV</sequence>
<gene>
    <name evidence="1" type="ORF">DWV29_18540</name>
</gene>
<protein>
    <recommendedName>
        <fullName evidence="3">Esterase</fullName>
    </recommendedName>
</protein>
<dbReference type="Proteomes" id="UP000283880">
    <property type="component" value="Unassembled WGS sequence"/>
</dbReference>
<evidence type="ECO:0008006" key="3">
    <source>
        <dbReference type="Google" id="ProtNLM"/>
    </source>
</evidence>
<dbReference type="Gene3D" id="3.40.50.1820">
    <property type="entry name" value="alpha/beta hydrolase"/>
    <property type="match status" value="1"/>
</dbReference>
<evidence type="ECO:0000313" key="2">
    <source>
        <dbReference type="Proteomes" id="UP000283880"/>
    </source>
</evidence>
<evidence type="ECO:0000313" key="1">
    <source>
        <dbReference type="EMBL" id="RGX26581.1"/>
    </source>
</evidence>
<proteinExistence type="predicted"/>
<name>A0A413FBJ3_9FIRM</name>
<accession>A0A413FBJ3</accession>
<dbReference type="InterPro" id="IPR029058">
    <property type="entry name" value="AB_hydrolase_fold"/>
</dbReference>
<dbReference type="EMBL" id="QSBM01000015">
    <property type="protein sequence ID" value="RGX26581.1"/>
    <property type="molecule type" value="Genomic_DNA"/>
</dbReference>